<sequence>MTLSIKLTSDMTTEEMTPLWPDIMRCFETYCSRFKDDETVENMLSQCCNGRRQLWVIQDETGRVILAPITEIVKIDATGALRFVCAEIGGERLQEAMPLLSEMERWAAEEKGCTEFELIGRKGWQRLLEPFDYEFAASIFRKTLRPNHG</sequence>
<proteinExistence type="predicted"/>
<dbReference type="AlphaFoldDB" id="A0A643F5I1"/>
<evidence type="ECO:0008006" key="2">
    <source>
        <dbReference type="Google" id="ProtNLM"/>
    </source>
</evidence>
<evidence type="ECO:0000313" key="1">
    <source>
        <dbReference type="EMBL" id="KAB0573380.1"/>
    </source>
</evidence>
<dbReference type="EMBL" id="VZPE01000001">
    <property type="protein sequence ID" value="KAB0573380.1"/>
    <property type="molecule type" value="Genomic_DNA"/>
</dbReference>
<reference evidence="1" key="1">
    <citation type="submission" date="2019-09" db="EMBL/GenBank/DDBJ databases">
        <title>Draft genome sequences of 48 bacterial type strains from the CCUG.</title>
        <authorList>
            <person name="Tunovic T."/>
            <person name="Pineiro-Iglesias B."/>
            <person name="Unosson C."/>
            <person name="Inganas E."/>
            <person name="Ohlen M."/>
            <person name="Cardew S."/>
            <person name="Jensie-Markopoulos S."/>
            <person name="Salva-Serra F."/>
            <person name="Jaen-Luchoro D."/>
            <person name="Karlsson R."/>
            <person name="Svensson-Stadler L."/>
            <person name="Chun J."/>
            <person name="Moore E."/>
        </authorList>
    </citation>
    <scope>NUCLEOTIDE SEQUENCE</scope>
    <source>
        <strain evidence="1">CCUG 50899</strain>
    </source>
</reference>
<comment type="caution">
    <text evidence="1">The sequence shown here is derived from an EMBL/GenBank/DDBJ whole genome shotgun (WGS) entry which is preliminary data.</text>
</comment>
<dbReference type="RefSeq" id="WP_128093125.1">
    <property type="nucleotide sequence ID" value="NZ_JBHEEN010000001.1"/>
</dbReference>
<organism evidence="1">
    <name type="scientific">Brucella pituitosa</name>
    <dbReference type="NCBI Taxonomy" id="571256"/>
    <lineage>
        <taxon>Bacteria</taxon>
        <taxon>Pseudomonadati</taxon>
        <taxon>Pseudomonadota</taxon>
        <taxon>Alphaproteobacteria</taxon>
        <taxon>Hyphomicrobiales</taxon>
        <taxon>Brucellaceae</taxon>
        <taxon>Brucella/Ochrobactrum group</taxon>
        <taxon>Brucella</taxon>
    </lineage>
</organism>
<gene>
    <name evidence="1" type="ORF">F7Q93_02495</name>
</gene>
<accession>A0A643F5I1</accession>
<protein>
    <recommendedName>
        <fullName evidence="2">GNAT family N-acetyltransferase</fullName>
    </recommendedName>
</protein>
<name>A0A643F5I1_9HYPH</name>